<proteinExistence type="predicted"/>
<dbReference type="InterPro" id="IPR032675">
    <property type="entry name" value="LRR_dom_sf"/>
</dbReference>
<protein>
    <recommendedName>
        <fullName evidence="1">F-box domain-containing protein</fullName>
    </recommendedName>
</protein>
<dbReference type="Pfam" id="PF24758">
    <property type="entry name" value="LRR_At5g56370"/>
    <property type="match status" value="1"/>
</dbReference>
<organism evidence="2 3">
    <name type="scientific">Hibiscus syriacus</name>
    <name type="common">Rose of Sharon</name>
    <dbReference type="NCBI Taxonomy" id="106335"/>
    <lineage>
        <taxon>Eukaryota</taxon>
        <taxon>Viridiplantae</taxon>
        <taxon>Streptophyta</taxon>
        <taxon>Embryophyta</taxon>
        <taxon>Tracheophyta</taxon>
        <taxon>Spermatophyta</taxon>
        <taxon>Magnoliopsida</taxon>
        <taxon>eudicotyledons</taxon>
        <taxon>Gunneridae</taxon>
        <taxon>Pentapetalae</taxon>
        <taxon>rosids</taxon>
        <taxon>malvids</taxon>
        <taxon>Malvales</taxon>
        <taxon>Malvaceae</taxon>
        <taxon>Malvoideae</taxon>
        <taxon>Hibiscus</taxon>
    </lineage>
</organism>
<dbReference type="PANTHER" id="PTHR31900:SF27">
    <property type="entry name" value="FBD DOMAIN-CONTAINING PROTEIN"/>
    <property type="match status" value="1"/>
</dbReference>
<comment type="caution">
    <text evidence="2">The sequence shown here is derived from an EMBL/GenBank/DDBJ whole genome shotgun (WGS) entry which is preliminary data.</text>
</comment>
<evidence type="ECO:0000259" key="1">
    <source>
        <dbReference type="PROSITE" id="PS50181"/>
    </source>
</evidence>
<keyword evidence="3" id="KW-1185">Reference proteome</keyword>
<dbReference type="InterPro" id="IPR050232">
    <property type="entry name" value="FBL13/AtMIF1-like"/>
</dbReference>
<dbReference type="InterPro" id="IPR055411">
    <property type="entry name" value="LRR_FXL15/At3g58940/PEG3-like"/>
</dbReference>
<evidence type="ECO:0000313" key="2">
    <source>
        <dbReference type="EMBL" id="KAE8706530.1"/>
    </source>
</evidence>
<gene>
    <name evidence="2" type="ORF">F3Y22_tig00110392pilonHSYRG00145</name>
</gene>
<dbReference type="Pfam" id="PF00646">
    <property type="entry name" value="F-box"/>
    <property type="match status" value="1"/>
</dbReference>
<dbReference type="InterPro" id="IPR036047">
    <property type="entry name" value="F-box-like_dom_sf"/>
</dbReference>
<dbReference type="SMART" id="SM00579">
    <property type="entry name" value="FBD"/>
    <property type="match status" value="1"/>
</dbReference>
<feature type="domain" description="F-box" evidence="1">
    <location>
        <begin position="11"/>
        <end position="60"/>
    </location>
</feature>
<evidence type="ECO:0000313" key="3">
    <source>
        <dbReference type="Proteomes" id="UP000436088"/>
    </source>
</evidence>
<dbReference type="AlphaFoldDB" id="A0A6A3APH0"/>
<dbReference type="SUPFAM" id="SSF52058">
    <property type="entry name" value="L domain-like"/>
    <property type="match status" value="1"/>
</dbReference>
<dbReference type="SUPFAM" id="SSF81383">
    <property type="entry name" value="F-box domain"/>
    <property type="match status" value="1"/>
</dbReference>
<dbReference type="InterPro" id="IPR053781">
    <property type="entry name" value="F-box_AtFBL13-like"/>
</dbReference>
<dbReference type="CDD" id="cd22160">
    <property type="entry name" value="F-box_AtFBL13-like"/>
    <property type="match status" value="1"/>
</dbReference>
<dbReference type="Gene3D" id="1.20.1280.50">
    <property type="match status" value="1"/>
</dbReference>
<dbReference type="Pfam" id="PF08387">
    <property type="entry name" value="FBD"/>
    <property type="match status" value="1"/>
</dbReference>
<dbReference type="PROSITE" id="PS50181">
    <property type="entry name" value="FBOX"/>
    <property type="match status" value="1"/>
</dbReference>
<dbReference type="InterPro" id="IPR001810">
    <property type="entry name" value="F-box_dom"/>
</dbReference>
<dbReference type="SMART" id="SM00256">
    <property type="entry name" value="FBOX"/>
    <property type="match status" value="1"/>
</dbReference>
<dbReference type="PANTHER" id="PTHR31900">
    <property type="entry name" value="F-BOX/RNI SUPERFAMILY PROTEIN-RELATED"/>
    <property type="match status" value="1"/>
</dbReference>
<dbReference type="Proteomes" id="UP000436088">
    <property type="component" value="Unassembled WGS sequence"/>
</dbReference>
<dbReference type="EMBL" id="VEPZ02000969">
    <property type="protein sequence ID" value="KAE8706530.1"/>
    <property type="molecule type" value="Genomic_DNA"/>
</dbReference>
<accession>A0A6A3APH0</accession>
<dbReference type="OrthoDB" id="945720at2759"/>
<dbReference type="InterPro" id="IPR006566">
    <property type="entry name" value="FBD"/>
</dbReference>
<reference evidence="2" key="1">
    <citation type="submission" date="2019-09" db="EMBL/GenBank/DDBJ databases">
        <title>Draft genome information of white flower Hibiscus syriacus.</title>
        <authorList>
            <person name="Kim Y.-M."/>
        </authorList>
    </citation>
    <scope>NUCLEOTIDE SEQUENCE [LARGE SCALE GENOMIC DNA]</scope>
    <source>
        <strain evidence="2">YM2019G1</strain>
    </source>
</reference>
<dbReference type="Gene3D" id="3.80.10.10">
    <property type="entry name" value="Ribonuclease Inhibitor"/>
    <property type="match status" value="1"/>
</dbReference>
<name>A0A6A3APH0_HIBSY</name>
<sequence length="461" mass="52889">MVKQIKSVGVLDRISNLPDHILCDVLSFLPGKDAARTSVLSHRWRYLFVSSLSTLDFTRFLAPRENDENFLEFVDRFFSNPNRVSLECFRVNDFWVDCHIPLGKSEIRWGINPPWRDDYVRLDGWICAALRRGVKEFGIHSINQNFLTLPTLLFTCQSLVTLKLSITGAHHVPSNACLPNLRTLHFAYFVFRDGPSVLKLISSCPLLEDLAFVRCRFHERNELNISSLSLKRLVLDFEKIVARDRGFDLVAVNAPNLVYFKYVDNDDMAEGCTLSDMKSLEKADVKITLLGSEGRGHARNLLRRICNIQSLYLAIEDLVVINQVNVFETQLESVFAFHNLVEFEFVNYSDWQAAWIVEFLHCMPNLMKLVLDLRTAEEGFGSLPNALPACLLFHLKEIETGYIKEDEGLFELISYFLKHALVLEKLVIRIYASCDEDRLHAIEKLSSLPKGSKKCDVMFLD</sequence>